<dbReference type="GO" id="GO:0003700">
    <property type="term" value="F:DNA-binding transcription factor activity"/>
    <property type="evidence" value="ECO:0007669"/>
    <property type="project" value="TreeGrafter"/>
</dbReference>
<keyword evidence="7" id="KW-1185">Reference proteome</keyword>
<keyword evidence="3" id="KW-0804">Transcription</keyword>
<dbReference type="Gene3D" id="3.30.70.270">
    <property type="match status" value="1"/>
</dbReference>
<evidence type="ECO:0000256" key="1">
    <source>
        <dbReference type="ARBA" id="ARBA00023015"/>
    </source>
</evidence>
<reference evidence="6" key="1">
    <citation type="submission" date="2020-09" db="EMBL/GenBank/DDBJ databases">
        <title>A novel bacterium of genus Neiella, isolated from South China Sea.</title>
        <authorList>
            <person name="Huang H."/>
            <person name="Mo K."/>
            <person name="Hu Y."/>
        </authorList>
    </citation>
    <scope>NUCLEOTIDE SEQUENCE</scope>
    <source>
        <strain evidence="6">HB171785</strain>
    </source>
</reference>
<evidence type="ECO:0000313" key="6">
    <source>
        <dbReference type="EMBL" id="MBD1388220.1"/>
    </source>
</evidence>
<dbReference type="PANTHER" id="PTHR30146">
    <property type="entry name" value="LACI-RELATED TRANSCRIPTIONAL REPRESSOR"/>
    <property type="match status" value="1"/>
</dbReference>
<dbReference type="Pfam" id="PF13377">
    <property type="entry name" value="Peripla_BP_3"/>
    <property type="match status" value="1"/>
</dbReference>
<organism evidence="6 7">
    <name type="scientific">Neiella litorisoli</name>
    <dbReference type="NCBI Taxonomy" id="2771431"/>
    <lineage>
        <taxon>Bacteria</taxon>
        <taxon>Pseudomonadati</taxon>
        <taxon>Pseudomonadota</taxon>
        <taxon>Gammaproteobacteria</taxon>
        <taxon>Alteromonadales</taxon>
        <taxon>Echinimonadaceae</taxon>
        <taxon>Neiella</taxon>
    </lineage>
</organism>
<evidence type="ECO:0000256" key="2">
    <source>
        <dbReference type="ARBA" id="ARBA00023125"/>
    </source>
</evidence>
<feature type="domain" description="GGDEF" evidence="5">
    <location>
        <begin position="517"/>
        <end position="651"/>
    </location>
</feature>
<dbReference type="InterPro" id="IPR029787">
    <property type="entry name" value="Nucleotide_cyclase"/>
</dbReference>
<keyword evidence="2" id="KW-0238">DNA-binding</keyword>
<dbReference type="InterPro" id="IPR046335">
    <property type="entry name" value="LacI/GalR-like_sensor"/>
</dbReference>
<dbReference type="PANTHER" id="PTHR30146:SF24">
    <property type="entry name" value="XYLOSE OPERON REGULATORY PROTEIN"/>
    <property type="match status" value="1"/>
</dbReference>
<dbReference type="InterPro" id="IPR000160">
    <property type="entry name" value="GGDEF_dom"/>
</dbReference>
<dbReference type="InterPro" id="IPR043128">
    <property type="entry name" value="Rev_trsase/Diguanyl_cyclase"/>
</dbReference>
<dbReference type="SUPFAM" id="SSF53822">
    <property type="entry name" value="Periplasmic binding protein-like I"/>
    <property type="match status" value="1"/>
</dbReference>
<dbReference type="AlphaFoldDB" id="A0A8J6QFA2"/>
<protein>
    <submittedName>
        <fullName evidence="6">Diguanylate cyclase</fullName>
    </submittedName>
</protein>
<keyword evidence="1" id="KW-0805">Transcription regulation</keyword>
<evidence type="ECO:0000259" key="5">
    <source>
        <dbReference type="PROSITE" id="PS50887"/>
    </source>
</evidence>
<evidence type="ECO:0000313" key="7">
    <source>
        <dbReference type="Proteomes" id="UP000638014"/>
    </source>
</evidence>
<dbReference type="NCBIfam" id="TIGR00254">
    <property type="entry name" value="GGDEF"/>
    <property type="match status" value="1"/>
</dbReference>
<dbReference type="RefSeq" id="WP_191143347.1">
    <property type="nucleotide sequence ID" value="NZ_JACXAF010000002.1"/>
</dbReference>
<dbReference type="Gene3D" id="3.40.50.2300">
    <property type="match status" value="2"/>
</dbReference>
<dbReference type="InterPro" id="IPR028082">
    <property type="entry name" value="Peripla_BP_I"/>
</dbReference>
<dbReference type="EMBL" id="JACXAF010000002">
    <property type="protein sequence ID" value="MBD1388220.1"/>
    <property type="molecule type" value="Genomic_DNA"/>
</dbReference>
<gene>
    <name evidence="6" type="ORF">IC617_02145</name>
</gene>
<dbReference type="CDD" id="cd06267">
    <property type="entry name" value="PBP1_LacI_sugar_binding-like"/>
    <property type="match status" value="1"/>
</dbReference>
<dbReference type="SMART" id="SM00267">
    <property type="entry name" value="GGDEF"/>
    <property type="match status" value="1"/>
</dbReference>
<evidence type="ECO:0000256" key="3">
    <source>
        <dbReference type="ARBA" id="ARBA00023163"/>
    </source>
</evidence>
<dbReference type="GO" id="GO:0000976">
    <property type="term" value="F:transcription cis-regulatory region binding"/>
    <property type="evidence" value="ECO:0007669"/>
    <property type="project" value="TreeGrafter"/>
</dbReference>
<keyword evidence="4" id="KW-0175">Coiled coil</keyword>
<accession>A0A8J6QFA2</accession>
<sequence length="652" mass="74328">MSRLRIGFMTNEVIGSYQRLLFQAMVEQAQIAGVDLISYEGRCIDSPLFRDNQYNLIFDFIDHHSLDGLVISSASVFSFIDSFEVNRWLDQRFELPLVSIGWPLRMASNILLDEQAGFTKLIEHLIEQHHCRHFVFVGGVEQNQEAQDRKMVFGQVMANHQIDHQTIWLTGDFTAQSGVEAMAEVAAMIAQGQRIDAVSFANDEMAIAAIDYLNRMHPELVNQLVISGFDDCHYASMIAPSLTTVRQPFEDIAGQAIGDLIERISQSGKKQSGKNQRGKLQTYHFGTEPIFRRSCGCIPQHSERQAQLHRFAGSNYKMHEMTQSYDVDELFAQLATGLPHFDVVSCYVALYEGGRFHHTDSGHERIPLQSRLVFAYHQHQHCPLQSAIVFNTRDILPASFLAVDQPLPLLVKPLMFDNQHFGFIVFDVSEGWLEDMEDIRRQVARTLNAALLFEEKSKAVREVELANARLLQLNTELEKVNELLSKRSVTDELTGLYNRRGFFELVRQYAVTDRTLKRCTLFYADMNDLKMVNDKLGHHQGDYAIQLVAKALQLTFRNEDIIGRIGGDEFVVCAKRCGPNDIESLVQRFEQSLAQCNEQSSLPWDVSSCMGYQVFNGGSEQELEHALEQADRMLYRNKAAYKRRKGQPNEPN</sequence>
<evidence type="ECO:0000256" key="4">
    <source>
        <dbReference type="SAM" id="Coils"/>
    </source>
</evidence>
<proteinExistence type="predicted"/>
<dbReference type="PROSITE" id="PS50887">
    <property type="entry name" value="GGDEF"/>
    <property type="match status" value="1"/>
</dbReference>
<name>A0A8J6QFA2_9GAMM</name>
<dbReference type="SUPFAM" id="SSF55073">
    <property type="entry name" value="Nucleotide cyclase"/>
    <property type="match status" value="1"/>
</dbReference>
<dbReference type="Pfam" id="PF00990">
    <property type="entry name" value="GGDEF"/>
    <property type="match status" value="1"/>
</dbReference>
<comment type="caution">
    <text evidence="6">The sequence shown here is derived from an EMBL/GenBank/DDBJ whole genome shotgun (WGS) entry which is preliminary data.</text>
</comment>
<feature type="coiled-coil region" evidence="4">
    <location>
        <begin position="456"/>
        <end position="483"/>
    </location>
</feature>
<dbReference type="Proteomes" id="UP000638014">
    <property type="component" value="Unassembled WGS sequence"/>
</dbReference>
<dbReference type="CDD" id="cd01949">
    <property type="entry name" value="GGDEF"/>
    <property type="match status" value="1"/>
</dbReference>